<organism evidence="2 3">
    <name type="scientific">Armillaria gallica</name>
    <name type="common">Bulbous honey fungus</name>
    <name type="synonym">Armillaria bulbosa</name>
    <dbReference type="NCBI Taxonomy" id="47427"/>
    <lineage>
        <taxon>Eukaryota</taxon>
        <taxon>Fungi</taxon>
        <taxon>Dikarya</taxon>
        <taxon>Basidiomycota</taxon>
        <taxon>Agaricomycotina</taxon>
        <taxon>Agaricomycetes</taxon>
        <taxon>Agaricomycetidae</taxon>
        <taxon>Agaricales</taxon>
        <taxon>Marasmiineae</taxon>
        <taxon>Physalacriaceae</taxon>
        <taxon>Armillaria</taxon>
    </lineage>
</organism>
<proteinExistence type="predicted"/>
<accession>A0A2H3EDB8</accession>
<evidence type="ECO:0000313" key="3">
    <source>
        <dbReference type="Proteomes" id="UP000217790"/>
    </source>
</evidence>
<sequence length="116" mass="13059">MHDSSDDNDAPEKQVAGLSSLTPPPDSTEHRRMRNRFDIKRERHGYTFNDDASATIFRLMALSRTRPNPDRRIFSGCRSSSPTNYGTAYSRVVSREESTGLETVRIVATALDTVCH</sequence>
<dbReference type="AlphaFoldDB" id="A0A2H3EDB8"/>
<reference evidence="3" key="1">
    <citation type="journal article" date="2017" name="Nat. Ecol. Evol.">
        <title>Genome expansion and lineage-specific genetic innovations in the forest pathogenic fungi Armillaria.</title>
        <authorList>
            <person name="Sipos G."/>
            <person name="Prasanna A.N."/>
            <person name="Walter M.C."/>
            <person name="O'Connor E."/>
            <person name="Balint B."/>
            <person name="Krizsan K."/>
            <person name="Kiss B."/>
            <person name="Hess J."/>
            <person name="Varga T."/>
            <person name="Slot J."/>
            <person name="Riley R."/>
            <person name="Boka B."/>
            <person name="Rigling D."/>
            <person name="Barry K."/>
            <person name="Lee J."/>
            <person name="Mihaltcheva S."/>
            <person name="LaButti K."/>
            <person name="Lipzen A."/>
            <person name="Waldron R."/>
            <person name="Moloney N.M."/>
            <person name="Sperisen C."/>
            <person name="Kredics L."/>
            <person name="Vagvoelgyi C."/>
            <person name="Patrignani A."/>
            <person name="Fitzpatrick D."/>
            <person name="Nagy I."/>
            <person name="Doyle S."/>
            <person name="Anderson J.B."/>
            <person name="Grigoriev I.V."/>
            <person name="Gueldener U."/>
            <person name="Muensterkoetter M."/>
            <person name="Nagy L.G."/>
        </authorList>
    </citation>
    <scope>NUCLEOTIDE SEQUENCE [LARGE SCALE GENOMIC DNA]</scope>
    <source>
        <strain evidence="3">Ar21-2</strain>
    </source>
</reference>
<evidence type="ECO:0000313" key="2">
    <source>
        <dbReference type="EMBL" id="PBL04055.1"/>
    </source>
</evidence>
<feature type="region of interest" description="Disordered" evidence="1">
    <location>
        <begin position="1"/>
        <end position="33"/>
    </location>
</feature>
<evidence type="ECO:0000256" key="1">
    <source>
        <dbReference type="SAM" id="MobiDB-lite"/>
    </source>
</evidence>
<dbReference type="EMBL" id="KZ293644">
    <property type="protein sequence ID" value="PBL04055.1"/>
    <property type="molecule type" value="Genomic_DNA"/>
</dbReference>
<name>A0A2H3EDB8_ARMGA</name>
<keyword evidence="3" id="KW-1185">Reference proteome</keyword>
<gene>
    <name evidence="2" type="ORF">ARMGADRAFT_41681</name>
</gene>
<protein>
    <submittedName>
        <fullName evidence="2">Uncharacterized protein</fullName>
    </submittedName>
</protein>
<dbReference type="InParanoid" id="A0A2H3EDB8"/>
<dbReference type="Proteomes" id="UP000217790">
    <property type="component" value="Unassembled WGS sequence"/>
</dbReference>